<accession>A0AA45WP20</accession>
<proteinExistence type="predicted"/>
<comment type="caution">
    <text evidence="1">The sequence shown here is derived from an EMBL/GenBank/DDBJ whole genome shotgun (WGS) entry which is preliminary data.</text>
</comment>
<reference evidence="1" key="1">
    <citation type="submission" date="2017-05" db="EMBL/GenBank/DDBJ databases">
        <authorList>
            <person name="Varghese N."/>
            <person name="Submissions S."/>
        </authorList>
    </citation>
    <scope>NUCLEOTIDE SEQUENCE</scope>
    <source>
        <strain evidence="1">DSM 45262</strain>
    </source>
</reference>
<dbReference type="Proteomes" id="UP001157946">
    <property type="component" value="Unassembled WGS sequence"/>
</dbReference>
<name>A0AA45WP20_9BACL</name>
<protein>
    <submittedName>
        <fullName evidence="1">Uncharacterized protein</fullName>
    </submittedName>
</protein>
<evidence type="ECO:0000313" key="2">
    <source>
        <dbReference type="Proteomes" id="UP001157946"/>
    </source>
</evidence>
<sequence length="117" mass="13508">MQEKKHPSWRQITIGTLAGINLMMLALIAGKESIAIEESVPSLAKTPEHTAERVEYGMEWVKTTTVPAYDPPAMSKGAGHWVVEQYREMEYHYDMNGRLLFKRPTNQSSYMRYFKPQ</sequence>
<keyword evidence="2" id="KW-1185">Reference proteome</keyword>
<dbReference type="AlphaFoldDB" id="A0AA45WP20"/>
<dbReference type="RefSeq" id="WP_102992311.1">
    <property type="nucleotide sequence ID" value="NZ_FXTU01000003.1"/>
</dbReference>
<organism evidence="1 2">
    <name type="scientific">Laceyella tengchongensis</name>
    <dbReference type="NCBI Taxonomy" id="574699"/>
    <lineage>
        <taxon>Bacteria</taxon>
        <taxon>Bacillati</taxon>
        <taxon>Bacillota</taxon>
        <taxon>Bacilli</taxon>
        <taxon>Bacillales</taxon>
        <taxon>Thermoactinomycetaceae</taxon>
        <taxon>Laceyella</taxon>
    </lineage>
</organism>
<dbReference type="EMBL" id="FXTU01000003">
    <property type="protein sequence ID" value="SMP20126.1"/>
    <property type="molecule type" value="Genomic_DNA"/>
</dbReference>
<gene>
    <name evidence="1" type="ORF">SAMN06265361_103356</name>
</gene>
<evidence type="ECO:0000313" key="1">
    <source>
        <dbReference type="EMBL" id="SMP20126.1"/>
    </source>
</evidence>